<organism evidence="5 6">
    <name type="scientific">Zongyangia hominis</name>
    <dbReference type="NCBI Taxonomy" id="2763677"/>
    <lineage>
        <taxon>Bacteria</taxon>
        <taxon>Bacillati</taxon>
        <taxon>Bacillota</taxon>
        <taxon>Clostridia</taxon>
        <taxon>Eubacteriales</taxon>
        <taxon>Oscillospiraceae</taxon>
        <taxon>Zongyangia</taxon>
    </lineage>
</organism>
<accession>A0A926IB15</accession>
<dbReference type="InterPro" id="IPR014746">
    <property type="entry name" value="Gln_synth/guanido_kin_cat_dom"/>
</dbReference>
<feature type="domain" description="GS catalytic" evidence="4">
    <location>
        <begin position="166"/>
        <end position="597"/>
    </location>
</feature>
<dbReference type="RefSeq" id="WP_262396895.1">
    <property type="nucleotide sequence ID" value="NZ_JACRTC010000001.1"/>
</dbReference>
<gene>
    <name evidence="5" type="ORF">H8709_03075</name>
</gene>
<protein>
    <submittedName>
        <fullName evidence="5">Glutamine synthetase III</fullName>
    </submittedName>
</protein>
<evidence type="ECO:0000259" key="4">
    <source>
        <dbReference type="PROSITE" id="PS51987"/>
    </source>
</evidence>
<dbReference type="Gene3D" id="1.20.120.1560">
    <property type="match status" value="1"/>
</dbReference>
<evidence type="ECO:0000313" key="6">
    <source>
        <dbReference type="Proteomes" id="UP000660861"/>
    </source>
</evidence>
<dbReference type="Pfam" id="PF18318">
    <property type="entry name" value="Gln-synt_C-ter"/>
    <property type="match status" value="1"/>
</dbReference>
<dbReference type="InterPro" id="IPR008146">
    <property type="entry name" value="Gln_synth_cat_dom"/>
</dbReference>
<evidence type="ECO:0000256" key="1">
    <source>
        <dbReference type="PROSITE-ProRule" id="PRU01330"/>
    </source>
</evidence>
<evidence type="ECO:0000313" key="5">
    <source>
        <dbReference type="EMBL" id="MBC8569808.1"/>
    </source>
</evidence>
<dbReference type="InterPro" id="IPR052725">
    <property type="entry name" value="GS_Type-3"/>
</dbReference>
<dbReference type="SUPFAM" id="SSF55931">
    <property type="entry name" value="Glutamine synthetase/guanido kinase"/>
    <property type="match status" value="1"/>
</dbReference>
<dbReference type="InterPro" id="IPR040577">
    <property type="entry name" value="Gln-synt_C"/>
</dbReference>
<dbReference type="InterPro" id="IPR008147">
    <property type="entry name" value="Gln_synt_N"/>
</dbReference>
<dbReference type="Pfam" id="PF12437">
    <property type="entry name" value="GSIII_N"/>
    <property type="match status" value="1"/>
</dbReference>
<dbReference type="Pfam" id="PF00120">
    <property type="entry name" value="Gln-synt_C"/>
    <property type="match status" value="1"/>
</dbReference>
<comment type="caution">
    <text evidence="5">The sequence shown here is derived from an EMBL/GenBank/DDBJ whole genome shotgun (WGS) entry which is preliminary data.</text>
</comment>
<reference evidence="5" key="1">
    <citation type="submission" date="2020-08" db="EMBL/GenBank/DDBJ databases">
        <title>Genome public.</title>
        <authorList>
            <person name="Liu C."/>
            <person name="Sun Q."/>
        </authorList>
    </citation>
    <scope>NUCLEOTIDE SEQUENCE</scope>
    <source>
        <strain evidence="5">NSJ-54</strain>
    </source>
</reference>
<comment type="similarity">
    <text evidence="1 2">Belongs to the glutamine synthetase family.</text>
</comment>
<dbReference type="Proteomes" id="UP000660861">
    <property type="component" value="Unassembled WGS sequence"/>
</dbReference>
<sequence length="705" mass="79429">MEDSIRDCKLCDIFGTHVFDDRLMQERLPEETYRELKKVIDEGRMLDAKLAEVVANAMKDWAVSMGATHYTHWFQPLNGCTAEKYESFMSTTSGGGAIMEFSGKMLIKGESDASSFPSGGLRCTFEARGYTMWDPTSPAFLKEDKSGVTLCIPTAFCSYTGESLDEKTPLLRAAKALETQSLRLLHLFGDHQVKHVRASVGAEQEYFLIDLDTFQKREDLKLCGRTLFGARPPKCQEMDDHYYASLGERVSLFMKEIDEELWSMGVSAKTKHNEAAPCQHELAPIFTVDNISADQNQLIMETLHRVALRHRLVCLLHEKPFAYVNGSGKHNNWSLITDDGQNLFEPGDNPYDNAKFLLFLCAVIRAIDLYAPLLRAAASSAGNDQRLGGYEAPPSIVSLCLGESILSVLRRVAGEPGTEDYQKDTVVDFGIPTLPQMAVDATDRNRTSPFAFTGSKFEFRMLGSSMSVSWVNATLNTMVAESLDYIATRLEKSRDFDGDIVGLIREIYEKHGRIIYNGNSYDPDWPAEAAKRGLPCINDAVSGAKTLVHPRALQLFDRYGVCRESEMRAREEVMLERYGKHVLIEARTMVRMVNREIYPAVMRYATEVADSLTKIRSHHFPASSQEKRLEFLSRKLDELDRYTVQLGVLCESTTALTDMEERAARCRDVVLPLMHQIRGIADALELIVDKARWPIPSYQDILFNV</sequence>
<evidence type="ECO:0000256" key="2">
    <source>
        <dbReference type="RuleBase" id="RU000384"/>
    </source>
</evidence>
<dbReference type="Gene3D" id="3.30.590.10">
    <property type="entry name" value="Glutamine synthetase/guanido kinase, catalytic domain"/>
    <property type="match status" value="1"/>
</dbReference>
<dbReference type="AlphaFoldDB" id="A0A926IB15"/>
<dbReference type="GO" id="GO:0006542">
    <property type="term" value="P:glutamine biosynthetic process"/>
    <property type="evidence" value="ECO:0007669"/>
    <property type="project" value="InterPro"/>
</dbReference>
<dbReference type="SMART" id="SM01230">
    <property type="entry name" value="Gln-synt_C"/>
    <property type="match status" value="1"/>
</dbReference>
<keyword evidence="6" id="KW-1185">Reference proteome</keyword>
<dbReference type="PROSITE" id="PS51987">
    <property type="entry name" value="GS_CATALYTIC"/>
    <property type="match status" value="1"/>
</dbReference>
<dbReference type="InterPro" id="IPR022147">
    <property type="entry name" value="GSIII_N"/>
</dbReference>
<dbReference type="PROSITE" id="PS51986">
    <property type="entry name" value="GS_BETA_GRASP"/>
    <property type="match status" value="1"/>
</dbReference>
<proteinExistence type="inferred from homology"/>
<evidence type="ECO:0000259" key="3">
    <source>
        <dbReference type="PROSITE" id="PS51986"/>
    </source>
</evidence>
<dbReference type="PANTHER" id="PTHR42974">
    <property type="entry name" value="GLUTAMINE SYNTHETASE"/>
    <property type="match status" value="1"/>
</dbReference>
<feature type="domain" description="GS beta-grasp" evidence="3">
    <location>
        <begin position="68"/>
        <end position="161"/>
    </location>
</feature>
<name>A0A926IB15_9FIRM</name>
<dbReference type="EMBL" id="JACRTC010000001">
    <property type="protein sequence ID" value="MBC8569808.1"/>
    <property type="molecule type" value="Genomic_DNA"/>
</dbReference>
<dbReference type="GO" id="GO:0004356">
    <property type="term" value="F:glutamine synthetase activity"/>
    <property type="evidence" value="ECO:0007669"/>
    <property type="project" value="InterPro"/>
</dbReference>
<dbReference type="InterPro" id="IPR027303">
    <property type="entry name" value="Gln_synth_gly_rich_site"/>
</dbReference>
<dbReference type="PANTHER" id="PTHR42974:SF1">
    <property type="entry name" value="TYPE-3 GLUTAMINE SYNTHETASE"/>
    <property type="match status" value="1"/>
</dbReference>
<dbReference type="PROSITE" id="PS00181">
    <property type="entry name" value="GLNA_ATP"/>
    <property type="match status" value="1"/>
</dbReference>